<dbReference type="GO" id="GO:0006605">
    <property type="term" value="P:protein targeting"/>
    <property type="evidence" value="ECO:0007669"/>
    <property type="project" value="UniProtKB-UniRule"/>
</dbReference>
<keyword evidence="5 9" id="KW-0653">Protein transport</keyword>
<evidence type="ECO:0000256" key="9">
    <source>
        <dbReference type="HAMAP-Rule" id="MF_00422"/>
    </source>
</evidence>
<comment type="caution">
    <text evidence="10">The sequence shown here is derived from an EMBL/GenBank/DDBJ whole genome shotgun (WGS) entry which is preliminary data.</text>
</comment>
<proteinExistence type="inferred from homology"/>
<keyword evidence="2 9" id="KW-0813">Transport</keyword>
<dbReference type="GO" id="GO:0043952">
    <property type="term" value="P:protein transport by the Sec complex"/>
    <property type="evidence" value="ECO:0007669"/>
    <property type="project" value="UniProtKB-UniRule"/>
</dbReference>
<keyword evidence="8 9" id="KW-0472">Membrane</keyword>
<dbReference type="HAMAP" id="MF_00422">
    <property type="entry name" value="SecE"/>
    <property type="match status" value="1"/>
</dbReference>
<dbReference type="EMBL" id="PFQX01000046">
    <property type="protein sequence ID" value="PJC65342.1"/>
    <property type="molecule type" value="Genomic_DNA"/>
</dbReference>
<evidence type="ECO:0000256" key="8">
    <source>
        <dbReference type="ARBA" id="ARBA00023136"/>
    </source>
</evidence>
<evidence type="ECO:0000256" key="4">
    <source>
        <dbReference type="ARBA" id="ARBA00022692"/>
    </source>
</evidence>
<evidence type="ECO:0000256" key="6">
    <source>
        <dbReference type="ARBA" id="ARBA00022989"/>
    </source>
</evidence>
<dbReference type="GO" id="GO:0008320">
    <property type="term" value="F:protein transmembrane transporter activity"/>
    <property type="evidence" value="ECO:0007669"/>
    <property type="project" value="UniProtKB-UniRule"/>
</dbReference>
<dbReference type="NCBIfam" id="TIGR00964">
    <property type="entry name" value="secE_bact"/>
    <property type="match status" value="1"/>
</dbReference>
<accession>A0A2M8G1K1</accession>
<comment type="function">
    <text evidence="9">Essential subunit of the Sec protein translocation channel SecYEG. Clamps together the 2 halves of SecY. May contact the channel plug during translocation.</text>
</comment>
<dbReference type="GO" id="GO:0005886">
    <property type="term" value="C:plasma membrane"/>
    <property type="evidence" value="ECO:0007669"/>
    <property type="project" value="UniProtKB-SubCell"/>
</dbReference>
<reference evidence="11" key="1">
    <citation type="submission" date="2017-09" db="EMBL/GenBank/DDBJ databases">
        <title>Depth-based differentiation of microbial function through sediment-hosted aquifers and enrichment of novel symbionts in the deep terrestrial subsurface.</title>
        <authorList>
            <person name="Probst A.J."/>
            <person name="Ladd B."/>
            <person name="Jarett J.K."/>
            <person name="Geller-Mcgrath D.E."/>
            <person name="Sieber C.M.K."/>
            <person name="Emerson J.B."/>
            <person name="Anantharaman K."/>
            <person name="Thomas B.C."/>
            <person name="Malmstrom R."/>
            <person name="Stieglmeier M."/>
            <person name="Klingl A."/>
            <person name="Woyke T."/>
            <person name="Ryan C.M."/>
            <person name="Banfield J.F."/>
        </authorList>
    </citation>
    <scope>NUCLEOTIDE SEQUENCE [LARGE SCALE GENOMIC DNA]</scope>
</reference>
<comment type="subunit">
    <text evidence="9">Component of the Sec protein translocase complex. Heterotrimer consisting of SecY, SecE and SecG subunits. The heterotrimers can form oligomers, although 1 heterotrimer is thought to be able to translocate proteins. Interacts with the ribosome. Interacts with SecDF, and other proteins may be involved. Interacts with SecA.</text>
</comment>
<evidence type="ECO:0000313" key="11">
    <source>
        <dbReference type="Proteomes" id="UP000229674"/>
    </source>
</evidence>
<keyword evidence="6 9" id="KW-1133">Transmembrane helix</keyword>
<dbReference type="PANTHER" id="PTHR33910">
    <property type="entry name" value="PROTEIN TRANSLOCASE SUBUNIT SECE"/>
    <property type="match status" value="1"/>
</dbReference>
<feature type="transmembrane region" description="Helical" evidence="9">
    <location>
        <begin position="31"/>
        <end position="56"/>
    </location>
</feature>
<sequence>MFERLTSFLKESRQEFQHVNWPTRRETIRMVLIVIGISLVVAAFLGALDYLFLYLLSLLVAS</sequence>
<evidence type="ECO:0000256" key="3">
    <source>
        <dbReference type="ARBA" id="ARBA00022475"/>
    </source>
</evidence>
<dbReference type="InterPro" id="IPR005807">
    <property type="entry name" value="SecE_bac"/>
</dbReference>
<keyword evidence="3 9" id="KW-1003">Cell membrane</keyword>
<name>A0A2M8G1K1_9BACT</name>
<evidence type="ECO:0000256" key="2">
    <source>
        <dbReference type="ARBA" id="ARBA00022448"/>
    </source>
</evidence>
<dbReference type="Proteomes" id="UP000229674">
    <property type="component" value="Unassembled WGS sequence"/>
</dbReference>
<comment type="subcellular location">
    <subcellularLocation>
        <location evidence="9">Cell membrane</location>
        <topology evidence="9">Single-pass membrane protein</topology>
    </subcellularLocation>
    <subcellularLocation>
        <location evidence="1">Membrane</location>
    </subcellularLocation>
</comment>
<dbReference type="Pfam" id="PF00584">
    <property type="entry name" value="SecE"/>
    <property type="match status" value="1"/>
</dbReference>
<evidence type="ECO:0000256" key="5">
    <source>
        <dbReference type="ARBA" id="ARBA00022927"/>
    </source>
</evidence>
<comment type="similarity">
    <text evidence="9">Belongs to the SecE/SEC61-gamma family.</text>
</comment>
<dbReference type="InterPro" id="IPR038379">
    <property type="entry name" value="SecE_sf"/>
</dbReference>
<evidence type="ECO:0000256" key="7">
    <source>
        <dbReference type="ARBA" id="ARBA00023010"/>
    </source>
</evidence>
<evidence type="ECO:0000256" key="1">
    <source>
        <dbReference type="ARBA" id="ARBA00004370"/>
    </source>
</evidence>
<protein>
    <recommendedName>
        <fullName evidence="9">Protein translocase subunit SecE</fullName>
    </recommendedName>
</protein>
<dbReference type="GO" id="GO:0065002">
    <property type="term" value="P:intracellular protein transmembrane transport"/>
    <property type="evidence" value="ECO:0007669"/>
    <property type="project" value="UniProtKB-UniRule"/>
</dbReference>
<dbReference type="InterPro" id="IPR001901">
    <property type="entry name" value="Translocase_SecE/Sec61-g"/>
</dbReference>
<evidence type="ECO:0000313" key="10">
    <source>
        <dbReference type="EMBL" id="PJC65342.1"/>
    </source>
</evidence>
<dbReference type="GO" id="GO:0009306">
    <property type="term" value="P:protein secretion"/>
    <property type="evidence" value="ECO:0007669"/>
    <property type="project" value="UniProtKB-UniRule"/>
</dbReference>
<keyword evidence="4 9" id="KW-0812">Transmembrane</keyword>
<organism evidence="10 11">
    <name type="scientific">Candidatus Colwellbacteria bacterium CG_4_9_14_0_2_um_filter_50_12</name>
    <dbReference type="NCBI Taxonomy" id="1974538"/>
    <lineage>
        <taxon>Bacteria</taxon>
        <taxon>Candidatus Colwelliibacteriota</taxon>
    </lineage>
</organism>
<gene>
    <name evidence="9" type="primary">secE</name>
    <name evidence="10" type="ORF">CO020_01230</name>
</gene>
<keyword evidence="7 9" id="KW-0811">Translocation</keyword>
<dbReference type="Gene3D" id="1.20.5.1030">
    <property type="entry name" value="Preprotein translocase secy subunit"/>
    <property type="match status" value="1"/>
</dbReference>
<dbReference type="AlphaFoldDB" id="A0A2M8G1K1"/>
<dbReference type="PANTHER" id="PTHR33910:SF1">
    <property type="entry name" value="PROTEIN TRANSLOCASE SUBUNIT SECE"/>
    <property type="match status" value="1"/>
</dbReference>